<keyword evidence="5 8" id="KW-0812">Transmembrane</keyword>
<feature type="transmembrane region" description="Helical" evidence="8">
    <location>
        <begin position="230"/>
        <end position="248"/>
    </location>
</feature>
<evidence type="ECO:0000256" key="4">
    <source>
        <dbReference type="ARBA" id="ARBA00022475"/>
    </source>
</evidence>
<dbReference type="InterPro" id="IPR002781">
    <property type="entry name" value="TM_pro_TauE-like"/>
</dbReference>
<organism evidence="9 10">
    <name type="scientific">Longivirga aurantiaca</name>
    <dbReference type="NCBI Taxonomy" id="1837743"/>
    <lineage>
        <taxon>Bacteria</taxon>
        <taxon>Bacillati</taxon>
        <taxon>Actinomycetota</taxon>
        <taxon>Actinomycetes</taxon>
        <taxon>Sporichthyales</taxon>
        <taxon>Sporichthyaceae</taxon>
        <taxon>Longivirga</taxon>
    </lineage>
</organism>
<feature type="transmembrane region" description="Helical" evidence="8">
    <location>
        <begin position="197"/>
        <end position="218"/>
    </location>
</feature>
<evidence type="ECO:0000256" key="5">
    <source>
        <dbReference type="ARBA" id="ARBA00022692"/>
    </source>
</evidence>
<feature type="transmembrane region" description="Helical" evidence="8">
    <location>
        <begin position="100"/>
        <end position="119"/>
    </location>
</feature>
<dbReference type="RefSeq" id="WP_386763831.1">
    <property type="nucleotide sequence ID" value="NZ_JBHSTI010000002.1"/>
</dbReference>
<accession>A0ABW1SYU6</accession>
<name>A0ABW1SYU6_9ACTN</name>
<feature type="transmembrane region" description="Helical" evidence="8">
    <location>
        <begin position="78"/>
        <end position="94"/>
    </location>
</feature>
<protein>
    <recommendedName>
        <fullName evidence="8">Probable membrane transporter protein</fullName>
    </recommendedName>
</protein>
<feature type="transmembrane region" description="Helical" evidence="8">
    <location>
        <begin position="140"/>
        <end position="163"/>
    </location>
</feature>
<reference evidence="10" key="1">
    <citation type="journal article" date="2019" name="Int. J. Syst. Evol. Microbiol.">
        <title>The Global Catalogue of Microorganisms (GCM) 10K type strain sequencing project: providing services to taxonomists for standard genome sequencing and annotation.</title>
        <authorList>
            <consortium name="The Broad Institute Genomics Platform"/>
            <consortium name="The Broad Institute Genome Sequencing Center for Infectious Disease"/>
            <person name="Wu L."/>
            <person name="Ma J."/>
        </authorList>
    </citation>
    <scope>NUCLEOTIDE SEQUENCE [LARGE SCALE GENOMIC DNA]</scope>
    <source>
        <strain evidence="10">CGMCC 4.7317</strain>
    </source>
</reference>
<keyword evidence="7 8" id="KW-0472">Membrane</keyword>
<dbReference type="PANTHER" id="PTHR30269:SF23">
    <property type="entry name" value="MEMBRANE TRANSPORTER PROTEIN YDHB-RELATED"/>
    <property type="match status" value="1"/>
</dbReference>
<comment type="similarity">
    <text evidence="2 8">Belongs to the 4-toluene sulfonate uptake permease (TSUP) (TC 2.A.102) family.</text>
</comment>
<evidence type="ECO:0000256" key="3">
    <source>
        <dbReference type="ARBA" id="ARBA00022448"/>
    </source>
</evidence>
<evidence type="ECO:0000313" key="9">
    <source>
        <dbReference type="EMBL" id="MFC6236797.1"/>
    </source>
</evidence>
<feature type="transmembrane region" description="Helical" evidence="8">
    <location>
        <begin position="169"/>
        <end position="185"/>
    </location>
</feature>
<dbReference type="Proteomes" id="UP001596138">
    <property type="component" value="Unassembled WGS sequence"/>
</dbReference>
<evidence type="ECO:0000256" key="8">
    <source>
        <dbReference type="RuleBase" id="RU363041"/>
    </source>
</evidence>
<gene>
    <name evidence="9" type="ORF">ACFQGU_02830</name>
</gene>
<comment type="subcellular location">
    <subcellularLocation>
        <location evidence="1 8">Cell membrane</location>
        <topology evidence="1 8">Multi-pass membrane protein</topology>
    </subcellularLocation>
</comment>
<evidence type="ECO:0000256" key="7">
    <source>
        <dbReference type="ARBA" id="ARBA00023136"/>
    </source>
</evidence>
<keyword evidence="6 8" id="KW-1133">Transmembrane helix</keyword>
<proteinExistence type="inferred from homology"/>
<evidence type="ECO:0000256" key="6">
    <source>
        <dbReference type="ARBA" id="ARBA00022989"/>
    </source>
</evidence>
<feature type="transmembrane region" description="Helical" evidence="8">
    <location>
        <begin position="47"/>
        <end position="66"/>
    </location>
</feature>
<sequence length="249" mass="26328">MSADLDTLAWVALAVGAVCAGFSKTGISGTGLITVGVFASVLPARQSTGSVLLLFLVGDVFALMAYRSHAHWPTLRRLAVPVLVGIVVGVLFLTQVGDGGLRRTIGGVLLVLVALHLWVRRRTEHGDGLRALPRPVTVAAGAMSGFTSMIANAGGAVMSVYLLGVRLEMLAFLGTTTWLFFLINVTKVPLSLGLGLLTWDGALIALLVAPFVVVGAWLGRQLIKRLAQHQFEWLVLASTVLAGLNLLLR</sequence>
<keyword evidence="4 8" id="KW-1003">Cell membrane</keyword>
<evidence type="ECO:0000256" key="1">
    <source>
        <dbReference type="ARBA" id="ARBA00004651"/>
    </source>
</evidence>
<keyword evidence="10" id="KW-1185">Reference proteome</keyword>
<dbReference type="PANTHER" id="PTHR30269">
    <property type="entry name" value="TRANSMEMBRANE PROTEIN YFCA"/>
    <property type="match status" value="1"/>
</dbReference>
<keyword evidence="3" id="KW-0813">Transport</keyword>
<dbReference type="Pfam" id="PF01925">
    <property type="entry name" value="TauE"/>
    <property type="match status" value="1"/>
</dbReference>
<comment type="caution">
    <text evidence="9">The sequence shown here is derived from an EMBL/GenBank/DDBJ whole genome shotgun (WGS) entry which is preliminary data.</text>
</comment>
<dbReference type="EMBL" id="JBHSTI010000002">
    <property type="protein sequence ID" value="MFC6236797.1"/>
    <property type="molecule type" value="Genomic_DNA"/>
</dbReference>
<evidence type="ECO:0000313" key="10">
    <source>
        <dbReference type="Proteomes" id="UP001596138"/>
    </source>
</evidence>
<evidence type="ECO:0000256" key="2">
    <source>
        <dbReference type="ARBA" id="ARBA00009142"/>
    </source>
</evidence>
<dbReference type="InterPro" id="IPR052017">
    <property type="entry name" value="TSUP"/>
</dbReference>